<dbReference type="InterPro" id="IPR029039">
    <property type="entry name" value="Flavoprotein-like_sf"/>
</dbReference>
<dbReference type="GO" id="GO:0010181">
    <property type="term" value="F:FMN binding"/>
    <property type="evidence" value="ECO:0007669"/>
    <property type="project" value="InterPro"/>
</dbReference>
<protein>
    <submittedName>
        <fullName evidence="5">MioC protein</fullName>
    </submittedName>
</protein>
<evidence type="ECO:0000256" key="2">
    <source>
        <dbReference type="ARBA" id="ARBA00022630"/>
    </source>
</evidence>
<accession>A0A839UQJ1</accession>
<comment type="caution">
    <text evidence="5">The sequence shown here is derived from an EMBL/GenBank/DDBJ whole genome shotgun (WGS) entry which is preliminary data.</text>
</comment>
<dbReference type="EMBL" id="JACHXZ010000002">
    <property type="protein sequence ID" value="MBB3168770.1"/>
    <property type="molecule type" value="Genomic_DNA"/>
</dbReference>
<keyword evidence="2" id="KW-0285">Flavoprotein</keyword>
<keyword evidence="6" id="KW-1185">Reference proteome</keyword>
<dbReference type="Gene3D" id="3.40.50.360">
    <property type="match status" value="1"/>
</dbReference>
<gene>
    <name evidence="5" type="ORF">FHS30_001954</name>
</gene>
<sequence>MAKVILFVGTVMGTAEGVALALAKQLESAGHTAQVEMSPRAKDLTDNKDALWIFCTSNTGAGDLPDNILDFYGQLTQEFPAIAGQHYRMVILGDSCYPTFAEAGHRLDAALADIGALRDGEPLILDAMTGEDPQEQALAWLKGWIDTL</sequence>
<dbReference type="AlphaFoldDB" id="A0A839UQJ1"/>
<dbReference type="PROSITE" id="PS50902">
    <property type="entry name" value="FLAVODOXIN_LIKE"/>
    <property type="match status" value="1"/>
</dbReference>
<organism evidence="5 6">
    <name type="scientific">Simiduia aestuariiviva</name>
    <dbReference type="NCBI Taxonomy" id="1510459"/>
    <lineage>
        <taxon>Bacteria</taxon>
        <taxon>Pseudomonadati</taxon>
        <taxon>Pseudomonadota</taxon>
        <taxon>Gammaproteobacteria</taxon>
        <taxon>Cellvibrionales</taxon>
        <taxon>Cellvibrionaceae</taxon>
        <taxon>Simiduia</taxon>
    </lineage>
</organism>
<keyword evidence="3" id="KW-0288">FMN</keyword>
<dbReference type="Pfam" id="PF00258">
    <property type="entry name" value="Flavodoxin_1"/>
    <property type="match status" value="1"/>
</dbReference>
<comment type="cofactor">
    <cofactor evidence="1">
        <name>FMN</name>
        <dbReference type="ChEBI" id="CHEBI:58210"/>
    </cofactor>
</comment>
<evidence type="ECO:0000313" key="6">
    <source>
        <dbReference type="Proteomes" id="UP000559987"/>
    </source>
</evidence>
<proteinExistence type="predicted"/>
<dbReference type="GO" id="GO:0005829">
    <property type="term" value="C:cytosol"/>
    <property type="evidence" value="ECO:0007669"/>
    <property type="project" value="TreeGrafter"/>
</dbReference>
<feature type="domain" description="Flavodoxin-like" evidence="4">
    <location>
        <begin position="4"/>
        <end position="145"/>
    </location>
</feature>
<dbReference type="PANTHER" id="PTHR19384:SF128">
    <property type="entry name" value="NADPH OXIDOREDUCTASE A"/>
    <property type="match status" value="1"/>
</dbReference>
<dbReference type="GO" id="GO:0016491">
    <property type="term" value="F:oxidoreductase activity"/>
    <property type="evidence" value="ECO:0007669"/>
    <property type="project" value="TreeGrafter"/>
</dbReference>
<evidence type="ECO:0000259" key="4">
    <source>
        <dbReference type="PROSITE" id="PS50902"/>
    </source>
</evidence>
<dbReference type="RefSeq" id="WP_183910220.1">
    <property type="nucleotide sequence ID" value="NZ_JACHXZ010000002.1"/>
</dbReference>
<dbReference type="Proteomes" id="UP000559987">
    <property type="component" value="Unassembled WGS sequence"/>
</dbReference>
<name>A0A839UQJ1_9GAMM</name>
<dbReference type="InterPro" id="IPR008254">
    <property type="entry name" value="Flavodoxin/NO_synth"/>
</dbReference>
<evidence type="ECO:0000256" key="3">
    <source>
        <dbReference type="ARBA" id="ARBA00022643"/>
    </source>
</evidence>
<evidence type="ECO:0000256" key="1">
    <source>
        <dbReference type="ARBA" id="ARBA00001917"/>
    </source>
</evidence>
<evidence type="ECO:0000313" key="5">
    <source>
        <dbReference type="EMBL" id="MBB3168770.1"/>
    </source>
</evidence>
<dbReference type="SUPFAM" id="SSF52218">
    <property type="entry name" value="Flavoproteins"/>
    <property type="match status" value="1"/>
</dbReference>
<dbReference type="PANTHER" id="PTHR19384">
    <property type="entry name" value="NITRIC OXIDE SYNTHASE-RELATED"/>
    <property type="match status" value="1"/>
</dbReference>
<reference evidence="5 6" key="1">
    <citation type="submission" date="2020-08" db="EMBL/GenBank/DDBJ databases">
        <title>Genomic Encyclopedia of Type Strains, Phase III (KMG-III): the genomes of soil and plant-associated and newly described type strains.</title>
        <authorList>
            <person name="Whitman W."/>
        </authorList>
    </citation>
    <scope>NUCLEOTIDE SEQUENCE [LARGE SCALE GENOMIC DNA]</scope>
    <source>
        <strain evidence="5 6">CECT 8571</strain>
    </source>
</reference>
<dbReference type="GO" id="GO:0050660">
    <property type="term" value="F:flavin adenine dinucleotide binding"/>
    <property type="evidence" value="ECO:0007669"/>
    <property type="project" value="TreeGrafter"/>
</dbReference>